<reference evidence="6 7" key="1">
    <citation type="submission" date="2019-03" db="EMBL/GenBank/DDBJ databases">
        <title>Genomic Encyclopedia of Type Strains, Phase IV (KMG-IV): sequencing the most valuable type-strain genomes for metagenomic binning, comparative biology and taxonomic classification.</title>
        <authorList>
            <person name="Goeker M."/>
        </authorList>
    </citation>
    <scope>NUCLEOTIDE SEQUENCE [LARGE SCALE GENOMIC DNA]</scope>
    <source>
        <strain evidence="6 7">DSM 45361</strain>
    </source>
</reference>
<dbReference type="OrthoDB" id="9759709at2"/>
<dbReference type="InterPro" id="IPR013148">
    <property type="entry name" value="Glyco_hydro_32_N"/>
</dbReference>
<evidence type="ECO:0000313" key="7">
    <source>
        <dbReference type="Proteomes" id="UP000295444"/>
    </source>
</evidence>
<dbReference type="Pfam" id="PF00251">
    <property type="entry name" value="Glyco_hydro_32N"/>
    <property type="match status" value="1"/>
</dbReference>
<feature type="domain" description="Glycosyl hydrolase family 32 N-terminal" evidence="5">
    <location>
        <begin position="46"/>
        <end position="215"/>
    </location>
</feature>
<dbReference type="PANTHER" id="PTHR43301">
    <property type="entry name" value="ARABINAN ENDO-1,5-ALPHA-L-ARABINOSIDASE"/>
    <property type="match status" value="1"/>
</dbReference>
<dbReference type="AlphaFoldDB" id="A0A4V3CXP8"/>
<evidence type="ECO:0000256" key="3">
    <source>
        <dbReference type="ARBA" id="ARBA00023295"/>
    </source>
</evidence>
<dbReference type="GO" id="GO:0016798">
    <property type="term" value="F:hydrolase activity, acting on glycosyl bonds"/>
    <property type="evidence" value="ECO:0007669"/>
    <property type="project" value="UniProtKB-KW"/>
</dbReference>
<keyword evidence="4" id="KW-0732">Signal</keyword>
<comment type="caution">
    <text evidence="6">The sequence shown here is derived from an EMBL/GenBank/DDBJ whole genome shotgun (WGS) entry which is preliminary data.</text>
</comment>
<evidence type="ECO:0000256" key="1">
    <source>
        <dbReference type="ARBA" id="ARBA00009902"/>
    </source>
</evidence>
<dbReference type="EMBL" id="SNXZ01000009">
    <property type="protein sequence ID" value="TDP91108.1"/>
    <property type="molecule type" value="Genomic_DNA"/>
</dbReference>
<proteinExistence type="inferred from homology"/>
<dbReference type="InterPro" id="IPR023296">
    <property type="entry name" value="Glyco_hydro_beta-prop_sf"/>
</dbReference>
<comment type="similarity">
    <text evidence="1">Belongs to the glycosyl hydrolase 32 family.</text>
</comment>
<sequence length="304" mass="33815">MKRLVLLVVLALVALASPADAVKADDVWAGEFVRIYDPSVGEAEAWYLNDHTFVQGPHGTWHMFGITHAEPADPVNEVVFAHATAPSLHGPWTKQPFALTVDPAYGETHLWAPHVVEQDGVYYMFYCGGALDLTQYEINVATSTDLFHWTRSPHGPLFRDGYEARDPYVTRIDDQWVMYYTATSTPAGGNHTIMYRTSQDLLHWSERRTVFTDPEVGTGGGGTESPFVVRHNGFWYLFTGPRGGYVGTDVFRSDNPYNFDNKVLVGHIASHAAEVIDDGGEWWVSHAGWGQGGLYLAPLTWANP</sequence>
<name>A0A4V3CXP8_LABRH</name>
<dbReference type="PANTHER" id="PTHR43301:SF3">
    <property type="entry name" value="ARABINAN ENDO-1,5-ALPHA-L-ARABINOSIDASE A-RELATED"/>
    <property type="match status" value="1"/>
</dbReference>
<feature type="signal peptide" evidence="4">
    <location>
        <begin position="1"/>
        <end position="21"/>
    </location>
</feature>
<keyword evidence="7" id="KW-1185">Reference proteome</keyword>
<dbReference type="Proteomes" id="UP000295444">
    <property type="component" value="Unassembled WGS sequence"/>
</dbReference>
<accession>A0A4V3CXP8</accession>
<keyword evidence="3" id="KW-0326">Glycosidase</keyword>
<evidence type="ECO:0000259" key="5">
    <source>
        <dbReference type="Pfam" id="PF00251"/>
    </source>
</evidence>
<feature type="chain" id="PRO_5020337001" evidence="4">
    <location>
        <begin position="22"/>
        <end position="304"/>
    </location>
</feature>
<evidence type="ECO:0000313" key="6">
    <source>
        <dbReference type="EMBL" id="TDP91108.1"/>
    </source>
</evidence>
<dbReference type="SUPFAM" id="SSF75005">
    <property type="entry name" value="Arabinanase/levansucrase/invertase"/>
    <property type="match status" value="1"/>
</dbReference>
<evidence type="ECO:0000256" key="4">
    <source>
        <dbReference type="SAM" id="SignalP"/>
    </source>
</evidence>
<dbReference type="InterPro" id="IPR050727">
    <property type="entry name" value="GH43_arabinanases"/>
</dbReference>
<protein>
    <submittedName>
        <fullName evidence="6">Beta-fructofuranosidase</fullName>
    </submittedName>
</protein>
<dbReference type="Gene3D" id="2.115.10.20">
    <property type="entry name" value="Glycosyl hydrolase domain, family 43"/>
    <property type="match status" value="3"/>
</dbReference>
<gene>
    <name evidence="6" type="ORF">EV186_109100</name>
</gene>
<evidence type="ECO:0000256" key="2">
    <source>
        <dbReference type="ARBA" id="ARBA00022801"/>
    </source>
</evidence>
<keyword evidence="2" id="KW-0378">Hydrolase</keyword>
<dbReference type="RefSeq" id="WP_133853896.1">
    <property type="nucleotide sequence ID" value="NZ_SNXZ01000009.1"/>
</dbReference>
<organism evidence="6 7">
    <name type="scientific">Labedaea rhizosphaerae</name>
    <dbReference type="NCBI Taxonomy" id="598644"/>
    <lineage>
        <taxon>Bacteria</taxon>
        <taxon>Bacillati</taxon>
        <taxon>Actinomycetota</taxon>
        <taxon>Actinomycetes</taxon>
        <taxon>Pseudonocardiales</taxon>
        <taxon>Pseudonocardiaceae</taxon>
        <taxon>Labedaea</taxon>
    </lineage>
</organism>